<reference evidence="1 2" key="2">
    <citation type="submission" date="2009-01" db="EMBL/GenBank/DDBJ databases">
        <title>Draft genome sequence of Bacteroides cellulosilyticus (DSM 14838).</title>
        <authorList>
            <person name="Sudarsanam P."/>
            <person name="Ley R."/>
            <person name="Guruge J."/>
            <person name="Turnbaugh P.J."/>
            <person name="Mahowald M."/>
            <person name="Liep D."/>
            <person name="Gordon J."/>
        </authorList>
    </citation>
    <scope>NUCLEOTIDE SEQUENCE [LARGE SCALE GENOMIC DNA]</scope>
    <source>
        <strain evidence="1 2">DSM 14838</strain>
    </source>
</reference>
<comment type="caution">
    <text evidence="1">The sequence shown here is derived from an EMBL/GenBank/DDBJ whole genome shotgun (WGS) entry which is preliminary data.</text>
</comment>
<dbReference type="Proteomes" id="UP000003711">
    <property type="component" value="Unassembled WGS sequence"/>
</dbReference>
<organism evidence="1 2">
    <name type="scientific">Bacteroides cellulosilyticus DSM 14838</name>
    <dbReference type="NCBI Taxonomy" id="537012"/>
    <lineage>
        <taxon>Bacteria</taxon>
        <taxon>Pseudomonadati</taxon>
        <taxon>Bacteroidota</taxon>
        <taxon>Bacteroidia</taxon>
        <taxon>Bacteroidales</taxon>
        <taxon>Bacteroidaceae</taxon>
        <taxon>Bacteroides</taxon>
    </lineage>
</organism>
<proteinExistence type="predicted"/>
<reference evidence="1 2" key="1">
    <citation type="submission" date="2008-12" db="EMBL/GenBank/DDBJ databases">
        <authorList>
            <person name="Fulton L."/>
            <person name="Clifton S."/>
            <person name="Fulton B."/>
            <person name="Xu J."/>
            <person name="Minx P."/>
            <person name="Pepin K.H."/>
            <person name="Johnson M."/>
            <person name="Bhonagiri V."/>
            <person name="Nash W.E."/>
            <person name="Mardis E.R."/>
            <person name="Wilson R.K."/>
        </authorList>
    </citation>
    <scope>NUCLEOTIDE SEQUENCE [LARGE SCALE GENOMIC DNA]</scope>
    <source>
        <strain evidence="1 2">DSM 14838</strain>
    </source>
</reference>
<dbReference type="EMBL" id="ACCH01000132">
    <property type="protein sequence ID" value="EEF90781.1"/>
    <property type="molecule type" value="Genomic_DNA"/>
</dbReference>
<feature type="non-terminal residue" evidence="1">
    <location>
        <position position="1"/>
    </location>
</feature>
<name>E2NBC7_9BACE</name>
<evidence type="ECO:0000313" key="1">
    <source>
        <dbReference type="EMBL" id="EEF90781.1"/>
    </source>
</evidence>
<sequence length="70" mass="8361">NLEKKGEFHYHTNVYSLGWLNEGVRCYIYPSKIYDELIPLYQFEKNGKFHYNTNSYSLGWLNEGIVGYVF</sequence>
<dbReference type="RefSeq" id="WP_007210960.1">
    <property type="nucleotide sequence ID" value="NZ_EQ973490.1"/>
</dbReference>
<dbReference type="HOGENOM" id="CLU_2745749_0_0_10"/>
<protein>
    <submittedName>
        <fullName evidence="1">Uncharacterized protein</fullName>
    </submittedName>
</protein>
<gene>
    <name evidence="1" type="ORF">BACCELL_01584</name>
</gene>
<evidence type="ECO:0000313" key="2">
    <source>
        <dbReference type="Proteomes" id="UP000003711"/>
    </source>
</evidence>
<dbReference type="AlphaFoldDB" id="E2NBC7"/>
<accession>E2NBC7</accession>